<dbReference type="AlphaFoldDB" id="A0A0V1GFI1"/>
<sequence>MPTSRKKWTPLGRKAIKASSFHGAYQQKALAPQGISQVDLQL</sequence>
<dbReference type="Proteomes" id="UP000055024">
    <property type="component" value="Unassembled WGS sequence"/>
</dbReference>
<evidence type="ECO:0000313" key="1">
    <source>
        <dbReference type="EMBL" id="KRY96908.1"/>
    </source>
</evidence>
<proteinExistence type="predicted"/>
<gene>
    <name evidence="1" type="ORF">T11_13632</name>
</gene>
<dbReference type="EMBL" id="JYDP01002438">
    <property type="protein sequence ID" value="KRY96908.1"/>
    <property type="molecule type" value="Genomic_DNA"/>
</dbReference>
<reference evidence="1 2" key="1">
    <citation type="submission" date="2015-01" db="EMBL/GenBank/DDBJ databases">
        <title>Evolution of Trichinella species and genotypes.</title>
        <authorList>
            <person name="Korhonen P.K."/>
            <person name="Edoardo P."/>
            <person name="Giuseppe L.R."/>
            <person name="Gasser R.B."/>
        </authorList>
    </citation>
    <scope>NUCLEOTIDE SEQUENCE [LARGE SCALE GENOMIC DNA]</scope>
    <source>
        <strain evidence="1">ISS1029</strain>
    </source>
</reference>
<evidence type="ECO:0000313" key="2">
    <source>
        <dbReference type="Proteomes" id="UP000055024"/>
    </source>
</evidence>
<protein>
    <submittedName>
        <fullName evidence="1">Uncharacterized protein</fullName>
    </submittedName>
</protein>
<keyword evidence="2" id="KW-1185">Reference proteome</keyword>
<accession>A0A0V1GFI1</accession>
<name>A0A0V1GFI1_9BILA</name>
<comment type="caution">
    <text evidence="1">The sequence shown here is derived from an EMBL/GenBank/DDBJ whole genome shotgun (WGS) entry which is preliminary data.</text>
</comment>
<organism evidence="1 2">
    <name type="scientific">Trichinella zimbabwensis</name>
    <dbReference type="NCBI Taxonomy" id="268475"/>
    <lineage>
        <taxon>Eukaryota</taxon>
        <taxon>Metazoa</taxon>
        <taxon>Ecdysozoa</taxon>
        <taxon>Nematoda</taxon>
        <taxon>Enoplea</taxon>
        <taxon>Dorylaimia</taxon>
        <taxon>Trichinellida</taxon>
        <taxon>Trichinellidae</taxon>
        <taxon>Trichinella</taxon>
    </lineage>
</organism>